<evidence type="ECO:0000313" key="3">
    <source>
        <dbReference type="EMBL" id="PYE54149.1"/>
    </source>
</evidence>
<dbReference type="SUPFAM" id="SSF56601">
    <property type="entry name" value="beta-lactamase/transpeptidase-like"/>
    <property type="match status" value="1"/>
</dbReference>
<feature type="domain" description="Beta-lactamase-related" evidence="2">
    <location>
        <begin position="19"/>
        <end position="318"/>
    </location>
</feature>
<accession>A0A318SNC9</accession>
<dbReference type="GO" id="GO:0016787">
    <property type="term" value="F:hydrolase activity"/>
    <property type="evidence" value="ECO:0007669"/>
    <property type="project" value="UniProtKB-KW"/>
</dbReference>
<evidence type="ECO:0000259" key="2">
    <source>
        <dbReference type="Pfam" id="PF00144"/>
    </source>
</evidence>
<dbReference type="RefSeq" id="WP_211317891.1">
    <property type="nucleotide sequence ID" value="NZ_QJSX01000006.1"/>
</dbReference>
<proteinExistence type="predicted"/>
<dbReference type="InterPro" id="IPR012338">
    <property type="entry name" value="Beta-lactam/transpept-like"/>
</dbReference>
<dbReference type="EMBL" id="QJSX01000006">
    <property type="protein sequence ID" value="PYE54149.1"/>
    <property type="molecule type" value="Genomic_DNA"/>
</dbReference>
<name>A0A318SNC9_9DEIO</name>
<dbReference type="Proteomes" id="UP000248326">
    <property type="component" value="Unassembled WGS sequence"/>
</dbReference>
<gene>
    <name evidence="3" type="ORF">DES52_106114</name>
</gene>
<dbReference type="PANTHER" id="PTHR43283:SF11">
    <property type="entry name" value="BETA-LACTAMASE-RELATED DOMAIN-CONTAINING PROTEIN"/>
    <property type="match status" value="1"/>
</dbReference>
<keyword evidence="1" id="KW-0378">Hydrolase</keyword>
<dbReference type="InterPro" id="IPR050789">
    <property type="entry name" value="Diverse_Enzym_Activities"/>
</dbReference>
<dbReference type="AlphaFoldDB" id="A0A318SNC9"/>
<organism evidence="3 4">
    <name type="scientific">Deinococcus yavapaiensis KR-236</name>
    <dbReference type="NCBI Taxonomy" id="694435"/>
    <lineage>
        <taxon>Bacteria</taxon>
        <taxon>Thermotogati</taxon>
        <taxon>Deinococcota</taxon>
        <taxon>Deinococci</taxon>
        <taxon>Deinococcales</taxon>
        <taxon>Deinococcaceae</taxon>
        <taxon>Deinococcus</taxon>
    </lineage>
</organism>
<evidence type="ECO:0000313" key="4">
    <source>
        <dbReference type="Proteomes" id="UP000248326"/>
    </source>
</evidence>
<dbReference type="InterPro" id="IPR001466">
    <property type="entry name" value="Beta-lactam-related"/>
</dbReference>
<sequence length="340" mass="36520">MTRAVDLGAAFDLLKAVPMPAVAAAVVTPNGILREEYLGVASLDTNELLTANHAFDLASLTKVLVTLPEVLRLLERGRLSLQDPLSLHLPEAGWMVEPSVGTAKIAHLLAHTSGLPAWAPLYTHPTDRATLLARVLQTPLEAAPGERLLYSDLGFMLLGLLTERLTGRALDELAEERGFVTYRPSGPTVATERCPWRGRVLNGEVHDENAYALGGVSGHAGAFGTLRDVARAAQAWLTDLVSEPTRSLVARPWSHEANGCPRGLGWILGHPTCSGGDLASPQAFGHTGFTGTSVWIEPQRGYAVVLLTNRVHPTRHTGDDIIHLRRRFANAVHAALGRGV</sequence>
<dbReference type="Gene3D" id="3.40.710.10">
    <property type="entry name" value="DD-peptidase/beta-lactamase superfamily"/>
    <property type="match status" value="1"/>
</dbReference>
<dbReference type="Pfam" id="PF00144">
    <property type="entry name" value="Beta-lactamase"/>
    <property type="match status" value="1"/>
</dbReference>
<evidence type="ECO:0000256" key="1">
    <source>
        <dbReference type="ARBA" id="ARBA00022801"/>
    </source>
</evidence>
<reference evidence="3 4" key="1">
    <citation type="submission" date="2018-06" db="EMBL/GenBank/DDBJ databases">
        <title>Genomic Encyclopedia of Type Strains, Phase IV (KMG-IV): sequencing the most valuable type-strain genomes for metagenomic binning, comparative biology and taxonomic classification.</title>
        <authorList>
            <person name="Goeker M."/>
        </authorList>
    </citation>
    <scope>NUCLEOTIDE SEQUENCE [LARGE SCALE GENOMIC DNA]</scope>
    <source>
        <strain evidence="3 4">DSM 18048</strain>
    </source>
</reference>
<comment type="caution">
    <text evidence="3">The sequence shown here is derived from an EMBL/GenBank/DDBJ whole genome shotgun (WGS) entry which is preliminary data.</text>
</comment>
<keyword evidence="4" id="KW-1185">Reference proteome</keyword>
<dbReference type="PANTHER" id="PTHR43283">
    <property type="entry name" value="BETA-LACTAMASE-RELATED"/>
    <property type="match status" value="1"/>
</dbReference>
<protein>
    <submittedName>
        <fullName evidence="3">CubicO group peptidase (Beta-lactamase class C family)</fullName>
    </submittedName>
</protein>